<reference evidence="1 2" key="2">
    <citation type="submission" date="2020-05" db="EMBL/GenBank/DDBJ databases">
        <title>Draft genome sequence of Desulfovibrio sp. strainFSS-1.</title>
        <authorList>
            <person name="Shimoshige H."/>
            <person name="Kobayashi H."/>
            <person name="Maekawa T."/>
        </authorList>
    </citation>
    <scope>NUCLEOTIDE SEQUENCE [LARGE SCALE GENOMIC DNA]</scope>
    <source>
        <strain evidence="1 2">SIID29052-01</strain>
    </source>
</reference>
<evidence type="ECO:0000313" key="1">
    <source>
        <dbReference type="EMBL" id="GFK94337.1"/>
    </source>
</evidence>
<keyword evidence="2" id="KW-1185">Reference proteome</keyword>
<dbReference type="Pfam" id="PF20095">
    <property type="entry name" value="DUF6485"/>
    <property type="match status" value="1"/>
</dbReference>
<protein>
    <recommendedName>
        <fullName evidence="3">Cytosolic protein</fullName>
    </recommendedName>
</protein>
<dbReference type="Proteomes" id="UP000494245">
    <property type="component" value="Unassembled WGS sequence"/>
</dbReference>
<gene>
    <name evidence="1" type="ORF">NNJEOMEG_02181</name>
</gene>
<sequence length="67" mass="7318">MSEACARQASGAADCPCTYPGCPRHGNCCQCVAHHRAKDQLPACYFTAEQEKSFDRSVAFFLSCRKG</sequence>
<evidence type="ECO:0008006" key="3">
    <source>
        <dbReference type="Google" id="ProtNLM"/>
    </source>
</evidence>
<dbReference type="EMBL" id="BLTE01000009">
    <property type="protein sequence ID" value="GFK94337.1"/>
    <property type="molecule type" value="Genomic_DNA"/>
</dbReference>
<accession>A0A6V8LXG1</accession>
<reference evidence="1 2" key="1">
    <citation type="submission" date="2020-04" db="EMBL/GenBank/DDBJ databases">
        <authorList>
            <consortium name="Desulfovibrio sp. FSS-1 genome sequencing consortium"/>
            <person name="Shimoshige H."/>
            <person name="Kobayashi H."/>
            <person name="Maekawa T."/>
        </authorList>
    </citation>
    <scope>NUCLEOTIDE SEQUENCE [LARGE SCALE GENOMIC DNA]</scope>
    <source>
        <strain evidence="1 2">SIID29052-01</strain>
    </source>
</reference>
<organism evidence="1 2">
    <name type="scientific">Fundidesulfovibrio magnetotacticus</name>
    <dbReference type="NCBI Taxonomy" id="2730080"/>
    <lineage>
        <taxon>Bacteria</taxon>
        <taxon>Pseudomonadati</taxon>
        <taxon>Thermodesulfobacteriota</taxon>
        <taxon>Desulfovibrionia</taxon>
        <taxon>Desulfovibrionales</taxon>
        <taxon>Desulfovibrionaceae</taxon>
        <taxon>Fundidesulfovibrio</taxon>
    </lineage>
</organism>
<evidence type="ECO:0000313" key="2">
    <source>
        <dbReference type="Proteomes" id="UP000494245"/>
    </source>
</evidence>
<dbReference type="AlphaFoldDB" id="A0A6V8LXG1"/>
<dbReference type="RefSeq" id="WP_173084312.1">
    <property type="nucleotide sequence ID" value="NZ_BLTE01000009.1"/>
</dbReference>
<comment type="caution">
    <text evidence="1">The sequence shown here is derived from an EMBL/GenBank/DDBJ whole genome shotgun (WGS) entry which is preliminary data.</text>
</comment>
<proteinExistence type="predicted"/>
<name>A0A6V8LXG1_9BACT</name>